<dbReference type="EMBL" id="CP006939">
    <property type="protein sequence ID" value="AHC15652.1"/>
    <property type="molecule type" value="Genomic_DNA"/>
</dbReference>
<dbReference type="Pfam" id="PF02230">
    <property type="entry name" value="Abhydrolase_2"/>
    <property type="match status" value="1"/>
</dbReference>
<dbReference type="KEGG" id="slr:L21SP2_2295"/>
<keyword evidence="1" id="KW-0732">Signal</keyword>
<protein>
    <recommendedName>
        <fullName evidence="2">Phospholipase/carboxylesterase/thioesterase domain-containing protein</fullName>
    </recommendedName>
</protein>
<dbReference type="eggNOG" id="COG4099">
    <property type="taxonomic scope" value="Bacteria"/>
</dbReference>
<dbReference type="InterPro" id="IPR029058">
    <property type="entry name" value="AB_hydrolase_fold"/>
</dbReference>
<dbReference type="InterPro" id="IPR003140">
    <property type="entry name" value="PLipase/COase/thioEstase"/>
</dbReference>
<reference evidence="3 4" key="1">
    <citation type="journal article" date="2015" name="Stand. Genomic Sci.">
        <title>Complete genome sequence and description of Salinispira pacifica gen. nov., sp. nov., a novel spirochaete isolated form a hypersaline microbial mat.</title>
        <authorList>
            <person name="Ben Hania W."/>
            <person name="Joseph M."/>
            <person name="Schumann P."/>
            <person name="Bunk B."/>
            <person name="Fiebig A."/>
            <person name="Sproer C."/>
            <person name="Klenk H.P."/>
            <person name="Fardeau M.L."/>
            <person name="Spring S."/>
        </authorList>
    </citation>
    <scope>NUCLEOTIDE SEQUENCE [LARGE SCALE GENOMIC DNA]</scope>
    <source>
        <strain evidence="3 4">L21-RPul-D2</strain>
    </source>
</reference>
<dbReference type="STRING" id="1307761.L21SP2_2295"/>
<sequence length="224" mass="24993">MDIPGSFIKSGYSSEADLNFLATFPPESGRTPGLVVFLHSMEERGNSLHRVYDNPAGEGPGLAKIALEDQDFPFITLSPLCPRGTYWTFLHRRLGTLIREFIEEESIDGDRVYLTGVSMGGMGTWSMAMAQPDLFAGIVPISAAVYSPPIRPRYRRIAEIPALVVHDLKDPSIPYDKARKTVQRFQKAGGTAEFVRYDSGEHYIHTNVYRSDMFIAWLMGVGTE</sequence>
<gene>
    <name evidence="3" type="ORF">L21SP2_2295</name>
</gene>
<dbReference type="AlphaFoldDB" id="V5WIK1"/>
<evidence type="ECO:0000313" key="3">
    <source>
        <dbReference type="EMBL" id="AHC15652.1"/>
    </source>
</evidence>
<dbReference type="PANTHER" id="PTHR43037">
    <property type="entry name" value="UNNAMED PRODUCT-RELATED"/>
    <property type="match status" value="1"/>
</dbReference>
<dbReference type="InterPro" id="IPR050955">
    <property type="entry name" value="Plant_Biomass_Hydrol_Est"/>
</dbReference>
<evidence type="ECO:0000259" key="2">
    <source>
        <dbReference type="Pfam" id="PF02230"/>
    </source>
</evidence>
<keyword evidence="4" id="KW-1185">Reference proteome</keyword>
<feature type="domain" description="Phospholipase/carboxylesterase/thioesterase" evidence="2">
    <location>
        <begin position="94"/>
        <end position="206"/>
    </location>
</feature>
<dbReference type="SUPFAM" id="SSF53474">
    <property type="entry name" value="alpha/beta-Hydrolases"/>
    <property type="match status" value="1"/>
</dbReference>
<proteinExistence type="predicted"/>
<dbReference type="PANTHER" id="PTHR43037:SF1">
    <property type="entry name" value="BLL1128 PROTEIN"/>
    <property type="match status" value="1"/>
</dbReference>
<accession>V5WIK1</accession>
<dbReference type="HOGENOM" id="CLU_064094_0_0_12"/>
<dbReference type="GO" id="GO:0016787">
    <property type="term" value="F:hydrolase activity"/>
    <property type="evidence" value="ECO:0007669"/>
    <property type="project" value="InterPro"/>
</dbReference>
<name>V5WIK1_9SPIO</name>
<dbReference type="Proteomes" id="UP000018680">
    <property type="component" value="Chromosome"/>
</dbReference>
<evidence type="ECO:0000256" key="1">
    <source>
        <dbReference type="ARBA" id="ARBA00022729"/>
    </source>
</evidence>
<organism evidence="3 4">
    <name type="scientific">Salinispira pacifica</name>
    <dbReference type="NCBI Taxonomy" id="1307761"/>
    <lineage>
        <taxon>Bacteria</taxon>
        <taxon>Pseudomonadati</taxon>
        <taxon>Spirochaetota</taxon>
        <taxon>Spirochaetia</taxon>
        <taxon>Spirochaetales</taxon>
        <taxon>Spirochaetaceae</taxon>
        <taxon>Salinispira</taxon>
    </lineage>
</organism>
<dbReference type="Gene3D" id="3.40.50.1820">
    <property type="entry name" value="alpha/beta hydrolase"/>
    <property type="match status" value="1"/>
</dbReference>
<evidence type="ECO:0000313" key="4">
    <source>
        <dbReference type="Proteomes" id="UP000018680"/>
    </source>
</evidence>